<dbReference type="InterPro" id="IPR008271">
    <property type="entry name" value="Ser/Thr_kinase_AS"/>
</dbReference>
<dbReference type="OrthoDB" id="4062651at2759"/>
<evidence type="ECO:0000313" key="2">
    <source>
        <dbReference type="EMBL" id="KAJ7383730.1"/>
    </source>
</evidence>
<dbReference type="GO" id="GO:0005524">
    <property type="term" value="F:ATP binding"/>
    <property type="evidence" value="ECO:0007669"/>
    <property type="project" value="InterPro"/>
</dbReference>
<dbReference type="InterPro" id="IPR050167">
    <property type="entry name" value="Ser_Thr_protein_kinase"/>
</dbReference>
<dbReference type="PROSITE" id="PS50011">
    <property type="entry name" value="PROTEIN_KINASE_DOM"/>
    <property type="match status" value="1"/>
</dbReference>
<accession>A0A9X0D1T2</accession>
<dbReference type="PROSITE" id="PS00108">
    <property type="entry name" value="PROTEIN_KINASE_ST"/>
    <property type="match status" value="1"/>
</dbReference>
<reference evidence="2" key="1">
    <citation type="submission" date="2023-01" db="EMBL/GenBank/DDBJ databases">
        <title>Genome assembly of the deep-sea coral Lophelia pertusa.</title>
        <authorList>
            <person name="Herrera S."/>
            <person name="Cordes E."/>
        </authorList>
    </citation>
    <scope>NUCLEOTIDE SEQUENCE</scope>
    <source>
        <strain evidence="2">USNM1676648</strain>
        <tissue evidence="2">Polyp</tissue>
    </source>
</reference>
<sequence length="197" mass="22485">MKNIVRMYGICVKPLAIILEYVVFDFKPFQRDLKVNIVDGVLSVIAQSEYDEYDHLIPAIASEITKGLSHLHEHDVAHRDLKPANVLISNQHYSALQDKQQMNRIKALRPVVCKLADFGESRSRLLQTNGLNNPGTNEGFRGTIAFMAPEILLPERMDQGKTFSLDDLKKVDIWALGLVFLLPHQPWCFTPIRARRH</sequence>
<dbReference type="InterPro" id="IPR000719">
    <property type="entry name" value="Prot_kinase_dom"/>
</dbReference>
<organism evidence="2 3">
    <name type="scientific">Desmophyllum pertusum</name>
    <dbReference type="NCBI Taxonomy" id="174260"/>
    <lineage>
        <taxon>Eukaryota</taxon>
        <taxon>Metazoa</taxon>
        <taxon>Cnidaria</taxon>
        <taxon>Anthozoa</taxon>
        <taxon>Hexacorallia</taxon>
        <taxon>Scleractinia</taxon>
        <taxon>Caryophylliina</taxon>
        <taxon>Caryophylliidae</taxon>
        <taxon>Desmophyllum</taxon>
    </lineage>
</organism>
<dbReference type="SMART" id="SM00220">
    <property type="entry name" value="S_TKc"/>
    <property type="match status" value="1"/>
</dbReference>
<protein>
    <recommendedName>
        <fullName evidence="1">Protein kinase domain-containing protein</fullName>
    </recommendedName>
</protein>
<dbReference type="InterPro" id="IPR011009">
    <property type="entry name" value="Kinase-like_dom_sf"/>
</dbReference>
<dbReference type="GO" id="GO:0007165">
    <property type="term" value="P:signal transduction"/>
    <property type="evidence" value="ECO:0007669"/>
    <property type="project" value="TreeGrafter"/>
</dbReference>
<dbReference type="GO" id="GO:0004672">
    <property type="term" value="F:protein kinase activity"/>
    <property type="evidence" value="ECO:0007669"/>
    <property type="project" value="InterPro"/>
</dbReference>
<gene>
    <name evidence="2" type="ORF">OS493_026261</name>
</gene>
<feature type="domain" description="Protein kinase" evidence="1">
    <location>
        <begin position="1"/>
        <end position="197"/>
    </location>
</feature>
<dbReference type="EMBL" id="MU825895">
    <property type="protein sequence ID" value="KAJ7383730.1"/>
    <property type="molecule type" value="Genomic_DNA"/>
</dbReference>
<dbReference type="SUPFAM" id="SSF56112">
    <property type="entry name" value="Protein kinase-like (PK-like)"/>
    <property type="match status" value="1"/>
</dbReference>
<evidence type="ECO:0000313" key="3">
    <source>
        <dbReference type="Proteomes" id="UP001163046"/>
    </source>
</evidence>
<dbReference type="PANTHER" id="PTHR23257">
    <property type="entry name" value="SERINE-THREONINE PROTEIN KINASE"/>
    <property type="match status" value="1"/>
</dbReference>
<evidence type="ECO:0000259" key="1">
    <source>
        <dbReference type="PROSITE" id="PS50011"/>
    </source>
</evidence>
<dbReference type="Gene3D" id="1.10.510.10">
    <property type="entry name" value="Transferase(Phosphotransferase) domain 1"/>
    <property type="match status" value="1"/>
</dbReference>
<proteinExistence type="predicted"/>
<dbReference type="GO" id="GO:0005737">
    <property type="term" value="C:cytoplasm"/>
    <property type="evidence" value="ECO:0007669"/>
    <property type="project" value="TreeGrafter"/>
</dbReference>
<dbReference type="AlphaFoldDB" id="A0A9X0D1T2"/>
<dbReference type="Pfam" id="PF00069">
    <property type="entry name" value="Pkinase"/>
    <property type="match status" value="1"/>
</dbReference>
<keyword evidence="3" id="KW-1185">Reference proteome</keyword>
<dbReference type="Proteomes" id="UP001163046">
    <property type="component" value="Unassembled WGS sequence"/>
</dbReference>
<name>A0A9X0D1T2_9CNID</name>
<comment type="caution">
    <text evidence="2">The sequence shown here is derived from an EMBL/GenBank/DDBJ whole genome shotgun (WGS) entry which is preliminary data.</text>
</comment>